<evidence type="ECO:0000256" key="1">
    <source>
        <dbReference type="SAM" id="MobiDB-lite"/>
    </source>
</evidence>
<dbReference type="VEuPathDB" id="CryptoDB:Cvel_4749"/>
<evidence type="ECO:0000313" key="2">
    <source>
        <dbReference type="EMBL" id="CEM29470.1"/>
    </source>
</evidence>
<dbReference type="EMBL" id="CDMZ01001237">
    <property type="protein sequence ID" value="CEM29470.1"/>
    <property type="molecule type" value="Genomic_DNA"/>
</dbReference>
<sequence length="457" mass="50966">MAGGGSAVLSVSLWVLCVAVCTGFRLWFVQPHTASRFLPESQGFARRRKDLLGSVSSMGVSVLWQESGQGGEAGRDNLANQMDLIVEVQSAKEKWKKEGGAEGEEEEAEEITSGVTEILSEIQERASNVTLEMDKNIEMTKEGVGEIVKLMSEIEEFAVQQELNPKVVDELTTLRKAKEEAESLLNFLDVERSGLVSAVDCYQRLSKHEQTYKKASDAAMGSYSKAQSTYQKLVPKYKENKSVLVDSTLPLFMELKQEVTDFYRETWKAETKLLKVRKRLRKLEKSARAVHEALVEAQETIREIGDSLDKVSDVFTVVLPRDFEGGLPTTKALNVLFRLFHTTVRAEREQLEVTGEFLQRMKKLMTESPALYDLEKGNIDSKHLDLAFGFESAQTAKAVKSRASADQSWVADIEDDVSQPMAKATDSEPSPEAEGNIQEPLQETRAETEAQLVESVP</sequence>
<name>A0A0G4GI91_9ALVE</name>
<feature type="region of interest" description="Disordered" evidence="1">
    <location>
        <begin position="409"/>
        <end position="457"/>
    </location>
</feature>
<proteinExistence type="predicted"/>
<organism evidence="2">
    <name type="scientific">Chromera velia CCMP2878</name>
    <dbReference type="NCBI Taxonomy" id="1169474"/>
    <lineage>
        <taxon>Eukaryota</taxon>
        <taxon>Sar</taxon>
        <taxon>Alveolata</taxon>
        <taxon>Colpodellida</taxon>
        <taxon>Chromeraceae</taxon>
        <taxon>Chromera</taxon>
    </lineage>
</organism>
<protein>
    <submittedName>
        <fullName evidence="2">Uncharacterized protein</fullName>
    </submittedName>
</protein>
<reference evidence="2" key="1">
    <citation type="submission" date="2014-11" db="EMBL/GenBank/DDBJ databases">
        <authorList>
            <person name="Otto D Thomas"/>
            <person name="Naeem Raeece"/>
        </authorList>
    </citation>
    <scope>NUCLEOTIDE SEQUENCE</scope>
</reference>
<accession>A0A0G4GI91</accession>
<gene>
    <name evidence="2" type="ORF">Cvel_4749</name>
</gene>
<dbReference type="AlphaFoldDB" id="A0A0G4GI91"/>